<evidence type="ECO:0000256" key="2">
    <source>
        <dbReference type="ARBA" id="ARBA00009777"/>
    </source>
</evidence>
<dbReference type="InterPro" id="IPR040074">
    <property type="entry name" value="BssD/PflA/YjjW"/>
</dbReference>
<dbReference type="PIRSF" id="PIRSF000371">
    <property type="entry name" value="PFL_act_enz"/>
    <property type="match status" value="1"/>
</dbReference>
<evidence type="ECO:0000256" key="5">
    <source>
        <dbReference type="ARBA" id="ARBA00022723"/>
    </source>
</evidence>
<keyword evidence="12" id="KW-0456">Lyase</keyword>
<dbReference type="InterPro" id="IPR017896">
    <property type="entry name" value="4Fe4S_Fe-S-bd"/>
</dbReference>
<dbReference type="InterPro" id="IPR017900">
    <property type="entry name" value="4Fe4S_Fe_S_CS"/>
</dbReference>
<dbReference type="PROSITE" id="PS51379">
    <property type="entry name" value="4FE4S_FER_2"/>
    <property type="match status" value="2"/>
</dbReference>
<evidence type="ECO:0000313" key="13">
    <source>
        <dbReference type="Proteomes" id="UP000320776"/>
    </source>
</evidence>
<dbReference type="InterPro" id="IPR012839">
    <property type="entry name" value="Organic_radical_activase"/>
</dbReference>
<dbReference type="Pfam" id="PF04055">
    <property type="entry name" value="Radical_SAM"/>
    <property type="match status" value="1"/>
</dbReference>
<dbReference type="Pfam" id="PF13353">
    <property type="entry name" value="Fer4_12"/>
    <property type="match status" value="1"/>
</dbReference>
<protein>
    <submittedName>
        <fullName evidence="12">Choline trimethylamine-lyase activating enzyme</fullName>
        <ecNumber evidence="12">1.97.1.-</ecNumber>
    </submittedName>
</protein>
<comment type="cofactor">
    <cofactor evidence="1">
        <name>[4Fe-4S] cluster</name>
        <dbReference type="ChEBI" id="CHEBI:49883"/>
    </cofactor>
</comment>
<dbReference type="NCBIfam" id="TIGR02494">
    <property type="entry name" value="PFLE_PFLC"/>
    <property type="match status" value="1"/>
</dbReference>
<evidence type="ECO:0000256" key="4">
    <source>
        <dbReference type="ARBA" id="ARBA00022691"/>
    </source>
</evidence>
<keyword evidence="13" id="KW-1185">Reference proteome</keyword>
<dbReference type="GO" id="GO:0051539">
    <property type="term" value="F:4 iron, 4 sulfur cluster binding"/>
    <property type="evidence" value="ECO:0007669"/>
    <property type="project" value="UniProtKB-KW"/>
</dbReference>
<evidence type="ECO:0000259" key="11">
    <source>
        <dbReference type="PROSITE" id="PS51918"/>
    </source>
</evidence>
<evidence type="ECO:0000256" key="9">
    <source>
        <dbReference type="ARBA" id="ARBA00047365"/>
    </source>
</evidence>
<feature type="domain" description="4Fe-4S ferredoxin-type" evidence="10">
    <location>
        <begin position="84"/>
        <end position="113"/>
    </location>
</feature>
<evidence type="ECO:0000313" key="12">
    <source>
        <dbReference type="EMBL" id="QDR79207.1"/>
    </source>
</evidence>
<name>A0A517DPI9_9FIRM</name>
<dbReference type="SFLD" id="SFLDG01066">
    <property type="entry name" value="organic_radical-activating_enz"/>
    <property type="match status" value="1"/>
</dbReference>
<proteinExistence type="inferred from homology"/>
<dbReference type="KEGG" id="sted:SPTER_04750"/>
<dbReference type="RefSeq" id="WP_144348884.1">
    <property type="nucleotide sequence ID" value="NZ_CP036259.1"/>
</dbReference>
<keyword evidence="5" id="KW-0479">Metal-binding</keyword>
<evidence type="ECO:0000259" key="10">
    <source>
        <dbReference type="PROSITE" id="PS51379"/>
    </source>
</evidence>
<accession>A0A517DPI9</accession>
<evidence type="ECO:0000256" key="3">
    <source>
        <dbReference type="ARBA" id="ARBA00022485"/>
    </source>
</evidence>
<evidence type="ECO:0000256" key="1">
    <source>
        <dbReference type="ARBA" id="ARBA00001966"/>
    </source>
</evidence>
<reference evidence="12 13" key="1">
    <citation type="submission" date="2019-02" db="EMBL/GenBank/DDBJ databases">
        <title>Closed genome of Sporomusa termitida DSM 4440.</title>
        <authorList>
            <person name="Poehlein A."/>
            <person name="Daniel R."/>
        </authorList>
    </citation>
    <scope>NUCLEOTIDE SEQUENCE [LARGE SCALE GENOMIC DNA]</scope>
    <source>
        <strain evidence="12 13">DSM 4440</strain>
    </source>
</reference>
<evidence type="ECO:0000256" key="7">
    <source>
        <dbReference type="ARBA" id="ARBA00023004"/>
    </source>
</evidence>
<sequence>MQPQDKRAGYVFNIQQFSVHDGPGIRTTVFLKGCPLRCRWCSNPESQQRQPELAHNRSKCIGLAACGRCLRACPRNALPAAKNGKPVVVREACQQCFRCAAVCPTTALHIFGERMSVEAVLEAVEQDDAFFSRSGGGLTISGGEPLMQPDFTVALLQEAKRRRINTALETSGYAEWTALAQASKYLNTLIYDIKCLDPDKHREQTGLANAVILENFSKVTEAFPSLPILVRTPVIPGFNDTEAAIAAITNFIKHRRSDIGYELLPYHRLGRQKYEYLGRSYPLGNISFTTEQLAWLDRVKNVYDNPLIS</sequence>
<dbReference type="SFLD" id="SFLDS00029">
    <property type="entry name" value="Radical_SAM"/>
    <property type="match status" value="1"/>
</dbReference>
<keyword evidence="8" id="KW-0411">Iron-sulfur</keyword>
<dbReference type="EMBL" id="CP036259">
    <property type="protein sequence ID" value="QDR79207.1"/>
    <property type="molecule type" value="Genomic_DNA"/>
</dbReference>
<dbReference type="InterPro" id="IPR001989">
    <property type="entry name" value="Radical_activat_CS"/>
</dbReference>
<dbReference type="PANTHER" id="PTHR30352">
    <property type="entry name" value="PYRUVATE FORMATE-LYASE-ACTIVATING ENZYME"/>
    <property type="match status" value="1"/>
</dbReference>
<dbReference type="OrthoDB" id="9782387at2"/>
<keyword evidence="3" id="KW-0004">4Fe-4S</keyword>
<keyword evidence="4" id="KW-0949">S-adenosyl-L-methionine</keyword>
<evidence type="ECO:0000256" key="8">
    <source>
        <dbReference type="ARBA" id="ARBA00023014"/>
    </source>
</evidence>
<dbReference type="Proteomes" id="UP000320776">
    <property type="component" value="Chromosome"/>
</dbReference>
<dbReference type="PROSITE" id="PS51918">
    <property type="entry name" value="RADICAL_SAM"/>
    <property type="match status" value="1"/>
</dbReference>
<dbReference type="GO" id="GO:0016829">
    <property type="term" value="F:lyase activity"/>
    <property type="evidence" value="ECO:0007669"/>
    <property type="project" value="UniProtKB-KW"/>
</dbReference>
<dbReference type="GO" id="GO:0016491">
    <property type="term" value="F:oxidoreductase activity"/>
    <property type="evidence" value="ECO:0007669"/>
    <property type="project" value="UniProtKB-KW"/>
</dbReference>
<organism evidence="12 13">
    <name type="scientific">Sporomusa termitida</name>
    <dbReference type="NCBI Taxonomy" id="2377"/>
    <lineage>
        <taxon>Bacteria</taxon>
        <taxon>Bacillati</taxon>
        <taxon>Bacillota</taxon>
        <taxon>Negativicutes</taxon>
        <taxon>Selenomonadales</taxon>
        <taxon>Sporomusaceae</taxon>
        <taxon>Sporomusa</taxon>
    </lineage>
</organism>
<dbReference type="PROSITE" id="PS00198">
    <property type="entry name" value="4FE4S_FER_1"/>
    <property type="match status" value="1"/>
</dbReference>
<dbReference type="GO" id="GO:0046872">
    <property type="term" value="F:metal ion binding"/>
    <property type="evidence" value="ECO:0007669"/>
    <property type="project" value="UniProtKB-KW"/>
</dbReference>
<gene>
    <name evidence="12" type="primary">cutD_1</name>
    <name evidence="12" type="ORF">SPTER_04750</name>
</gene>
<dbReference type="InterPro" id="IPR034457">
    <property type="entry name" value="Organic_radical-activating"/>
</dbReference>
<feature type="domain" description="4Fe-4S ferredoxin-type" evidence="10">
    <location>
        <begin position="51"/>
        <end position="83"/>
    </location>
</feature>
<dbReference type="InterPro" id="IPR007197">
    <property type="entry name" value="rSAM"/>
</dbReference>
<keyword evidence="6 12" id="KW-0560">Oxidoreductase</keyword>
<dbReference type="SUPFAM" id="SSF54862">
    <property type="entry name" value="4Fe-4S ferredoxins"/>
    <property type="match status" value="1"/>
</dbReference>
<dbReference type="EC" id="1.97.1.-" evidence="12"/>
<comment type="catalytic activity">
    <reaction evidence="9">
        <text>glycyl-[protein] + reduced [flavodoxin] + S-adenosyl-L-methionine = glycin-2-yl radical-[protein] + semiquinone [flavodoxin] + 5'-deoxyadenosine + L-methionine + H(+)</text>
        <dbReference type="Rhea" id="RHEA:61976"/>
        <dbReference type="Rhea" id="RHEA-COMP:10622"/>
        <dbReference type="Rhea" id="RHEA-COMP:14480"/>
        <dbReference type="Rhea" id="RHEA-COMP:15993"/>
        <dbReference type="Rhea" id="RHEA-COMP:15994"/>
        <dbReference type="ChEBI" id="CHEBI:15378"/>
        <dbReference type="ChEBI" id="CHEBI:17319"/>
        <dbReference type="ChEBI" id="CHEBI:29947"/>
        <dbReference type="ChEBI" id="CHEBI:32722"/>
        <dbReference type="ChEBI" id="CHEBI:57618"/>
        <dbReference type="ChEBI" id="CHEBI:57844"/>
        <dbReference type="ChEBI" id="CHEBI:59789"/>
        <dbReference type="ChEBI" id="CHEBI:140311"/>
    </reaction>
</comment>
<keyword evidence="7" id="KW-0408">Iron</keyword>
<dbReference type="Gene3D" id="3.30.70.20">
    <property type="match status" value="1"/>
</dbReference>
<comment type="similarity">
    <text evidence="2">Belongs to the organic radical-activating enzymes family.</text>
</comment>
<dbReference type="CDD" id="cd01335">
    <property type="entry name" value="Radical_SAM"/>
    <property type="match status" value="1"/>
</dbReference>
<dbReference type="AlphaFoldDB" id="A0A517DPI9"/>
<evidence type="ECO:0000256" key="6">
    <source>
        <dbReference type="ARBA" id="ARBA00023002"/>
    </source>
</evidence>
<dbReference type="Gene3D" id="3.80.30.10">
    <property type="entry name" value="pyruvate-formate lyase- activating enzyme"/>
    <property type="match status" value="1"/>
</dbReference>
<dbReference type="SFLD" id="SFLDG01118">
    <property type="entry name" value="activating_enzymes__group_2"/>
    <property type="match status" value="1"/>
</dbReference>
<dbReference type="PANTHER" id="PTHR30352:SF4">
    <property type="entry name" value="PYRUVATE FORMATE-LYASE 2-ACTIVATING ENZYME"/>
    <property type="match status" value="1"/>
</dbReference>
<feature type="domain" description="Radical SAM core" evidence="11">
    <location>
        <begin position="20"/>
        <end position="305"/>
    </location>
</feature>
<dbReference type="PROSITE" id="PS01087">
    <property type="entry name" value="RADICAL_ACTIVATING"/>
    <property type="match status" value="1"/>
</dbReference>